<dbReference type="OrthoDB" id="8926334at2"/>
<sequence length="95" mass="10580">MANGIHLYKGLEVCPLIFPHVATRPGFAHDYDGGFDAAVRIKEPDGGKFEARSRVFRLHVERPFLCAGDARRASTAYGELLIDKYTPGNMIWDGE</sequence>
<reference evidence="1 2" key="1">
    <citation type="journal article" date="2015" name="Int. J. Syst. Evol. Microbiol.">
        <title>Burkholderia monticola sp. nov., isolated from mountain soil.</title>
        <authorList>
            <person name="Baek I."/>
            <person name="Seo B."/>
            <person name="Lee I."/>
            <person name="Yi H."/>
            <person name="Chun J."/>
        </authorList>
    </citation>
    <scope>NUCLEOTIDE SEQUENCE [LARGE SCALE GENOMIC DNA]</scope>
    <source>
        <strain evidence="1 2">JC2948</strain>
    </source>
</reference>
<proteinExistence type="predicted"/>
<accession>A0A149Q1M5</accession>
<name>A0A149Q1M5_9BURK</name>
<evidence type="ECO:0000313" key="2">
    <source>
        <dbReference type="Proteomes" id="UP000075613"/>
    </source>
</evidence>
<protein>
    <submittedName>
        <fullName evidence="1">Uncharacterized protein</fullName>
    </submittedName>
</protein>
<comment type="caution">
    <text evidence="1">The sequence shown here is derived from an EMBL/GenBank/DDBJ whole genome shotgun (WGS) entry which is preliminary data.</text>
</comment>
<evidence type="ECO:0000313" key="1">
    <source>
        <dbReference type="EMBL" id="KXU91215.1"/>
    </source>
</evidence>
<dbReference type="RefSeq" id="WP_062123424.1">
    <property type="nucleotide sequence ID" value="NZ_LRBG01000001.1"/>
</dbReference>
<dbReference type="EMBL" id="LRBG01000001">
    <property type="protein sequence ID" value="KXU91215.1"/>
    <property type="molecule type" value="Genomic_DNA"/>
</dbReference>
<organism evidence="1 2">
    <name type="scientific">Paraburkholderia monticola</name>
    <dbReference type="NCBI Taxonomy" id="1399968"/>
    <lineage>
        <taxon>Bacteria</taxon>
        <taxon>Pseudomonadati</taxon>
        <taxon>Pseudomonadota</taxon>
        <taxon>Betaproteobacteria</taxon>
        <taxon>Burkholderiales</taxon>
        <taxon>Burkholderiaceae</taxon>
        <taxon>Paraburkholderia</taxon>
    </lineage>
</organism>
<dbReference type="Proteomes" id="UP000075613">
    <property type="component" value="Unassembled WGS sequence"/>
</dbReference>
<gene>
    <name evidence="1" type="ORF">CI15_01140</name>
</gene>
<keyword evidence="2" id="KW-1185">Reference proteome</keyword>
<dbReference type="AlphaFoldDB" id="A0A149Q1M5"/>